<reference evidence="1" key="2">
    <citation type="journal article" date="2015" name="Fish Shellfish Immunol.">
        <title>Early steps in the European eel (Anguilla anguilla)-Vibrio vulnificus interaction in the gills: Role of the RtxA13 toxin.</title>
        <authorList>
            <person name="Callol A."/>
            <person name="Pajuelo D."/>
            <person name="Ebbesson L."/>
            <person name="Teles M."/>
            <person name="MacKenzie S."/>
            <person name="Amaro C."/>
        </authorList>
    </citation>
    <scope>NUCLEOTIDE SEQUENCE</scope>
</reference>
<organism evidence="1">
    <name type="scientific">Anguilla anguilla</name>
    <name type="common">European freshwater eel</name>
    <name type="synonym">Muraena anguilla</name>
    <dbReference type="NCBI Taxonomy" id="7936"/>
    <lineage>
        <taxon>Eukaryota</taxon>
        <taxon>Metazoa</taxon>
        <taxon>Chordata</taxon>
        <taxon>Craniata</taxon>
        <taxon>Vertebrata</taxon>
        <taxon>Euteleostomi</taxon>
        <taxon>Actinopterygii</taxon>
        <taxon>Neopterygii</taxon>
        <taxon>Teleostei</taxon>
        <taxon>Anguilliformes</taxon>
        <taxon>Anguillidae</taxon>
        <taxon>Anguilla</taxon>
    </lineage>
</organism>
<reference evidence="1" key="1">
    <citation type="submission" date="2014-11" db="EMBL/GenBank/DDBJ databases">
        <authorList>
            <person name="Amaro Gonzalez C."/>
        </authorList>
    </citation>
    <scope>NUCLEOTIDE SEQUENCE</scope>
</reference>
<name>A0A0E9SJT0_ANGAN</name>
<accession>A0A0E9SJT0</accession>
<evidence type="ECO:0000313" key="1">
    <source>
        <dbReference type="EMBL" id="JAH41654.1"/>
    </source>
</evidence>
<proteinExistence type="predicted"/>
<protein>
    <submittedName>
        <fullName evidence="1">Uncharacterized protein</fullName>
    </submittedName>
</protein>
<dbReference type="AlphaFoldDB" id="A0A0E9SJT0"/>
<sequence length="23" mass="2620">MYMCTHKYPGLFPPPSVPVRLVS</sequence>
<dbReference type="EMBL" id="GBXM01066923">
    <property type="protein sequence ID" value="JAH41654.1"/>
    <property type="molecule type" value="Transcribed_RNA"/>
</dbReference>